<dbReference type="SUPFAM" id="SSF55060">
    <property type="entry name" value="GHMP Kinase, C-terminal domain"/>
    <property type="match status" value="1"/>
</dbReference>
<keyword evidence="4" id="KW-0547">Nucleotide-binding</keyword>
<feature type="domain" description="GHMP kinase C-terminal" evidence="11">
    <location>
        <begin position="234"/>
        <end position="301"/>
    </location>
</feature>
<evidence type="ECO:0000256" key="7">
    <source>
        <dbReference type="ARBA" id="ARBA00022842"/>
    </source>
</evidence>
<keyword evidence="5 12" id="KW-0418">Kinase</keyword>
<dbReference type="Gene3D" id="3.30.230.10">
    <property type="match status" value="1"/>
</dbReference>
<dbReference type="InterPro" id="IPR013750">
    <property type="entry name" value="GHMP_kinase_C_dom"/>
</dbReference>
<dbReference type="InterPro" id="IPR006205">
    <property type="entry name" value="Mev_gal_kin"/>
</dbReference>
<reference evidence="13" key="1">
    <citation type="submission" date="2016-11" db="EMBL/GenBank/DDBJ databases">
        <authorList>
            <person name="Varghese N."/>
            <person name="Submissions S."/>
        </authorList>
    </citation>
    <scope>NUCLEOTIDE SEQUENCE [LARGE SCALE GENOMIC DNA]</scope>
    <source>
        <strain evidence="13">313</strain>
    </source>
</reference>
<dbReference type="InterPro" id="IPR020568">
    <property type="entry name" value="Ribosomal_Su5_D2-typ_SF"/>
</dbReference>
<dbReference type="AlphaFoldDB" id="A0A1N6HYC2"/>
<keyword evidence="6" id="KW-0067">ATP-binding</keyword>
<sequence length="314" mass="33283">MLNIAQPATGTANGKIILMGEHSVVYGEPAIAIPFPATHTQVTITETEGPVQLDCVYYQGNLSSAPRHLKNLIAVVESTISELKQELKDFRLTIESTIPVERGMGSSAAVAIAMVRALFSYFSTELTDDRLLSLANISETIAHGNPSGLDAAMTSGRHPLYYIKGEPFAPFRLSVSAYLIVADTGLKGQTRDAVASIARLKQENKKLTMDAIHQLGDLAKQAKLAIEANIPVKLGLAMDTAQETLDFLGVSNDTLNRLVRTARTNGALGAKLTGGGRGGCMIALASDKDTAARISAALLDAGAVNTWTHPLGDD</sequence>
<dbReference type="GO" id="GO:0019287">
    <property type="term" value="P:isopentenyl diphosphate biosynthetic process, mevalonate pathway"/>
    <property type="evidence" value="ECO:0007669"/>
    <property type="project" value="UniProtKB-UniPathway"/>
</dbReference>
<dbReference type="GO" id="GO:0005524">
    <property type="term" value="F:ATP binding"/>
    <property type="evidence" value="ECO:0007669"/>
    <property type="project" value="UniProtKB-KW"/>
</dbReference>
<dbReference type="PANTHER" id="PTHR43290">
    <property type="entry name" value="MEVALONATE KINASE"/>
    <property type="match status" value="1"/>
</dbReference>
<dbReference type="GO" id="GO:0004496">
    <property type="term" value="F:mevalonate kinase activity"/>
    <property type="evidence" value="ECO:0007669"/>
    <property type="project" value="InterPro"/>
</dbReference>
<evidence type="ECO:0000256" key="3">
    <source>
        <dbReference type="ARBA" id="ARBA00022679"/>
    </source>
</evidence>
<dbReference type="UniPathway" id="UPA00057">
    <property type="reaction ID" value="UER00098"/>
</dbReference>
<dbReference type="InterPro" id="IPR006204">
    <property type="entry name" value="GHMP_kinase_N_dom"/>
</dbReference>
<protein>
    <submittedName>
        <fullName evidence="12">Mevalonate kinase</fullName>
    </submittedName>
</protein>
<organism evidence="12 13">
    <name type="scientific">Carnobacterium alterfunditum</name>
    <dbReference type="NCBI Taxonomy" id="28230"/>
    <lineage>
        <taxon>Bacteria</taxon>
        <taxon>Bacillati</taxon>
        <taxon>Bacillota</taxon>
        <taxon>Bacilli</taxon>
        <taxon>Lactobacillales</taxon>
        <taxon>Carnobacteriaceae</taxon>
        <taxon>Carnobacterium</taxon>
    </lineage>
</organism>
<evidence type="ECO:0000259" key="10">
    <source>
        <dbReference type="Pfam" id="PF00288"/>
    </source>
</evidence>
<dbReference type="PANTHER" id="PTHR43290:SF2">
    <property type="entry name" value="MEVALONATE KINASE"/>
    <property type="match status" value="1"/>
</dbReference>
<dbReference type="Gene3D" id="3.30.70.890">
    <property type="entry name" value="GHMP kinase, C-terminal domain"/>
    <property type="match status" value="1"/>
</dbReference>
<keyword evidence="13" id="KW-1185">Reference proteome</keyword>
<name>A0A1N6HYC2_9LACT</name>
<evidence type="ECO:0000256" key="5">
    <source>
        <dbReference type="ARBA" id="ARBA00022777"/>
    </source>
</evidence>
<dbReference type="SUPFAM" id="SSF54211">
    <property type="entry name" value="Ribosomal protein S5 domain 2-like"/>
    <property type="match status" value="1"/>
</dbReference>
<evidence type="ECO:0000313" key="12">
    <source>
        <dbReference type="EMBL" id="SIO24730.1"/>
    </source>
</evidence>
<dbReference type="GO" id="GO:0005829">
    <property type="term" value="C:cytosol"/>
    <property type="evidence" value="ECO:0007669"/>
    <property type="project" value="TreeGrafter"/>
</dbReference>
<dbReference type="NCBIfam" id="TIGR00549">
    <property type="entry name" value="mevalon_kin"/>
    <property type="match status" value="1"/>
</dbReference>
<keyword evidence="1" id="KW-0963">Cytoplasm</keyword>
<dbReference type="InterPro" id="IPR014721">
    <property type="entry name" value="Ribsml_uS5_D2-typ_fold_subgr"/>
</dbReference>
<evidence type="ECO:0000256" key="1">
    <source>
        <dbReference type="ARBA" id="ARBA00022490"/>
    </source>
</evidence>
<evidence type="ECO:0000256" key="2">
    <source>
        <dbReference type="ARBA" id="ARBA00022516"/>
    </source>
</evidence>
<dbReference type="EMBL" id="FSRN01000001">
    <property type="protein sequence ID" value="SIO24730.1"/>
    <property type="molecule type" value="Genomic_DNA"/>
</dbReference>
<dbReference type="STRING" id="28230.SAMN05878443_2169"/>
<keyword evidence="2" id="KW-0444">Lipid biosynthesis</keyword>
<keyword evidence="7" id="KW-0460">Magnesium</keyword>
<dbReference type="Pfam" id="PF00288">
    <property type="entry name" value="GHMP_kinases_N"/>
    <property type="match status" value="1"/>
</dbReference>
<dbReference type="PRINTS" id="PR00959">
    <property type="entry name" value="MEVGALKINASE"/>
</dbReference>
<dbReference type="InterPro" id="IPR036554">
    <property type="entry name" value="GHMP_kinase_C_sf"/>
</dbReference>
<evidence type="ECO:0000256" key="6">
    <source>
        <dbReference type="ARBA" id="ARBA00022840"/>
    </source>
</evidence>
<proteinExistence type="predicted"/>
<evidence type="ECO:0000256" key="4">
    <source>
        <dbReference type="ARBA" id="ARBA00022741"/>
    </source>
</evidence>
<dbReference type="eggNOG" id="COG1577">
    <property type="taxonomic scope" value="Bacteria"/>
</dbReference>
<accession>A0A1N6HYC2</accession>
<feature type="domain" description="GHMP kinase N-terminal" evidence="10">
    <location>
        <begin position="77"/>
        <end position="153"/>
    </location>
</feature>
<gene>
    <name evidence="12" type="ORF">SAMN05878443_2169</name>
</gene>
<evidence type="ECO:0000259" key="11">
    <source>
        <dbReference type="Pfam" id="PF08544"/>
    </source>
</evidence>
<evidence type="ECO:0000256" key="9">
    <source>
        <dbReference type="ARBA" id="ARBA00029438"/>
    </source>
</evidence>
<dbReference type="Pfam" id="PF08544">
    <property type="entry name" value="GHMP_kinases_C"/>
    <property type="match status" value="1"/>
</dbReference>
<evidence type="ECO:0000256" key="8">
    <source>
        <dbReference type="ARBA" id="ARBA00023098"/>
    </source>
</evidence>
<keyword evidence="8" id="KW-0443">Lipid metabolism</keyword>
<evidence type="ECO:0000313" key="13">
    <source>
        <dbReference type="Proteomes" id="UP000184758"/>
    </source>
</evidence>
<keyword evidence="3" id="KW-0808">Transferase</keyword>
<dbReference type="OrthoDB" id="9764892at2"/>
<comment type="pathway">
    <text evidence="9">Isoprenoid biosynthesis; isopentenyl diphosphate biosynthesis via mevalonate pathway; isopentenyl diphosphate from (R)-mevalonate: step 1/3.</text>
</comment>
<dbReference type="Proteomes" id="UP000184758">
    <property type="component" value="Unassembled WGS sequence"/>
</dbReference>